<dbReference type="Pfam" id="PF05195">
    <property type="entry name" value="AMP_N"/>
    <property type="match status" value="1"/>
</dbReference>
<dbReference type="InterPro" id="IPR007865">
    <property type="entry name" value="Aminopep_P_N"/>
</dbReference>
<accession>A0ABD0KRC7</accession>
<evidence type="ECO:0000313" key="8">
    <source>
        <dbReference type="Proteomes" id="UP001519460"/>
    </source>
</evidence>
<evidence type="ECO:0000256" key="2">
    <source>
        <dbReference type="ARBA" id="ARBA00008766"/>
    </source>
</evidence>
<dbReference type="PANTHER" id="PTHR43226:SF4">
    <property type="entry name" value="XAA-PRO AMINOPEPTIDASE 3"/>
    <property type="match status" value="1"/>
</dbReference>
<keyword evidence="3" id="KW-0479">Metal-binding</keyword>
<dbReference type="InterPro" id="IPR029149">
    <property type="entry name" value="Creatin/AminoP/Spt16_N"/>
</dbReference>
<protein>
    <recommendedName>
        <fullName evidence="6">Aminopeptidase P N-terminal domain-containing protein</fullName>
    </recommendedName>
</protein>
<dbReference type="AlphaFoldDB" id="A0ABD0KRC7"/>
<evidence type="ECO:0000259" key="6">
    <source>
        <dbReference type="SMART" id="SM01011"/>
    </source>
</evidence>
<dbReference type="SUPFAM" id="SSF55920">
    <property type="entry name" value="Creatinase/aminopeptidase"/>
    <property type="match status" value="1"/>
</dbReference>
<evidence type="ECO:0000256" key="5">
    <source>
        <dbReference type="ARBA" id="ARBA00023211"/>
    </source>
</evidence>
<dbReference type="Gene3D" id="3.90.230.10">
    <property type="entry name" value="Creatinase/methionine aminopeptidase superfamily"/>
    <property type="match status" value="1"/>
</dbReference>
<dbReference type="CDD" id="cd01087">
    <property type="entry name" value="Prolidase"/>
    <property type="match status" value="1"/>
</dbReference>
<keyword evidence="5" id="KW-0464">Manganese</keyword>
<dbReference type="InterPro" id="IPR001714">
    <property type="entry name" value="Pept_M24_MAP"/>
</dbReference>
<evidence type="ECO:0000256" key="1">
    <source>
        <dbReference type="ARBA" id="ARBA00001936"/>
    </source>
</evidence>
<dbReference type="Gene3D" id="3.40.350.10">
    <property type="entry name" value="Creatinase/prolidase N-terminal domain"/>
    <property type="match status" value="1"/>
</dbReference>
<dbReference type="SMART" id="SM01011">
    <property type="entry name" value="AMP_N"/>
    <property type="match status" value="1"/>
</dbReference>
<dbReference type="InterPro" id="IPR036005">
    <property type="entry name" value="Creatinase/aminopeptidase-like"/>
</dbReference>
<keyword evidence="4" id="KW-0378">Hydrolase</keyword>
<dbReference type="InterPro" id="IPR052433">
    <property type="entry name" value="X-Pro_dipept-like"/>
</dbReference>
<dbReference type="SUPFAM" id="SSF53092">
    <property type="entry name" value="Creatinase/prolidase N-terminal domain"/>
    <property type="match status" value="1"/>
</dbReference>
<keyword evidence="8" id="KW-1185">Reference proteome</keyword>
<evidence type="ECO:0000313" key="7">
    <source>
        <dbReference type="EMBL" id="KAK7489851.1"/>
    </source>
</evidence>
<dbReference type="Proteomes" id="UP001519460">
    <property type="component" value="Unassembled WGS sequence"/>
</dbReference>
<comment type="similarity">
    <text evidence="2">Belongs to the peptidase M24B family.</text>
</comment>
<dbReference type="PANTHER" id="PTHR43226">
    <property type="entry name" value="XAA-PRO AMINOPEPTIDASE 3"/>
    <property type="match status" value="1"/>
</dbReference>
<feature type="domain" description="Aminopeptidase P N-terminal" evidence="6">
    <location>
        <begin position="76"/>
        <end position="225"/>
    </location>
</feature>
<dbReference type="Pfam" id="PF00557">
    <property type="entry name" value="Peptidase_M24"/>
    <property type="match status" value="1"/>
</dbReference>
<evidence type="ECO:0000256" key="4">
    <source>
        <dbReference type="ARBA" id="ARBA00022801"/>
    </source>
</evidence>
<dbReference type="GO" id="GO:0016787">
    <property type="term" value="F:hydrolase activity"/>
    <property type="evidence" value="ECO:0007669"/>
    <property type="project" value="UniProtKB-KW"/>
</dbReference>
<name>A0ABD0KRC7_9CAEN</name>
<comment type="cofactor">
    <cofactor evidence="1">
        <name>Mn(2+)</name>
        <dbReference type="ChEBI" id="CHEBI:29035"/>
    </cofactor>
</comment>
<organism evidence="7 8">
    <name type="scientific">Batillaria attramentaria</name>
    <dbReference type="NCBI Taxonomy" id="370345"/>
    <lineage>
        <taxon>Eukaryota</taxon>
        <taxon>Metazoa</taxon>
        <taxon>Spiralia</taxon>
        <taxon>Lophotrochozoa</taxon>
        <taxon>Mollusca</taxon>
        <taxon>Gastropoda</taxon>
        <taxon>Caenogastropoda</taxon>
        <taxon>Sorbeoconcha</taxon>
        <taxon>Cerithioidea</taxon>
        <taxon>Batillariidae</taxon>
        <taxon>Batillaria</taxon>
    </lineage>
</organism>
<dbReference type="InterPro" id="IPR000994">
    <property type="entry name" value="Pept_M24"/>
</dbReference>
<dbReference type="EMBL" id="JACVVK020000133">
    <property type="protein sequence ID" value="KAK7489851.1"/>
    <property type="molecule type" value="Genomic_DNA"/>
</dbReference>
<dbReference type="GO" id="GO:0046872">
    <property type="term" value="F:metal ion binding"/>
    <property type="evidence" value="ECO:0007669"/>
    <property type="project" value="UniProtKB-KW"/>
</dbReference>
<gene>
    <name evidence="7" type="ORF">BaRGS_00018873</name>
</gene>
<sequence length="520" mass="58318">MTSVRNLARIVSDHSVGRLHKCCVVRPVISSTLSASHASSFSRGPAHMWSTVRRFGQPAAQTHPHLLSSGEVTPGITKEEYRGRRSMLVSLALKSTKGVNAVKDHIFVFPSASKVYMTNDIPYPFRQNTDFLYLSGFQEPDSVLVIQSCSPDESSGNDHKSFLFVPKKDPAKELWEGPRSGVEGAITLTGVDDAFNFDQLEKFLEQWCKDYNQFMLWYDYVQPVQSYFHTHVMSQVICQERHKAIENTTRLMHHLRVKKSPAEVELMRQSIEIASESLVEVMKFSRPQVNEAHLWAKMDFECRIRGAQFLAYPPVVAGGARANTIHYIANNQVVADGDLVLMDAGCELHGYTSDLTRTWPVSGRFSPAQRELYEATLAVQKACIALCTLSHSLDDVYRQMLVLLGMELQKLGIIPHEASVSDVIKRSRYPVSSPCWPLSGHGPSTILCDFSRSNKLQPGMVVTVEPGIYIREDDTSVDQKYRGIGIRIEDNILITESAPVNLSQKCPKTVEEIERILSGQ</sequence>
<reference evidence="7 8" key="1">
    <citation type="journal article" date="2023" name="Sci. Data">
        <title>Genome assembly of the Korean intertidal mud-creeper Batillaria attramentaria.</title>
        <authorList>
            <person name="Patra A.K."/>
            <person name="Ho P.T."/>
            <person name="Jun S."/>
            <person name="Lee S.J."/>
            <person name="Kim Y."/>
            <person name="Won Y.J."/>
        </authorList>
    </citation>
    <scope>NUCLEOTIDE SEQUENCE [LARGE SCALE GENOMIC DNA]</scope>
    <source>
        <strain evidence="7">Wonlab-2016</strain>
    </source>
</reference>
<dbReference type="PRINTS" id="PR00599">
    <property type="entry name" value="MAPEPTIDASE"/>
</dbReference>
<comment type="caution">
    <text evidence="7">The sequence shown here is derived from an EMBL/GenBank/DDBJ whole genome shotgun (WGS) entry which is preliminary data.</text>
</comment>
<evidence type="ECO:0000256" key="3">
    <source>
        <dbReference type="ARBA" id="ARBA00022723"/>
    </source>
</evidence>
<proteinExistence type="inferred from homology"/>